<feature type="transmembrane region" description="Helical" evidence="1">
    <location>
        <begin position="12"/>
        <end position="37"/>
    </location>
</feature>
<name>A0A0C5VGP7_9GAMM</name>
<dbReference type="AlphaFoldDB" id="A0A0C5VGP7"/>
<evidence type="ECO:0000313" key="2">
    <source>
        <dbReference type="EMBL" id="AJQ93386.1"/>
    </source>
</evidence>
<keyword evidence="3" id="KW-1185">Reference proteome</keyword>
<dbReference type="RefSeq" id="WP_044616197.1">
    <property type="nucleotide sequence ID" value="NZ_CP007142.1"/>
</dbReference>
<organism evidence="2 3">
    <name type="scientific">Gynuella sunshinyii YC6258</name>
    <dbReference type="NCBI Taxonomy" id="1445510"/>
    <lineage>
        <taxon>Bacteria</taxon>
        <taxon>Pseudomonadati</taxon>
        <taxon>Pseudomonadota</taxon>
        <taxon>Gammaproteobacteria</taxon>
        <taxon>Oceanospirillales</taxon>
        <taxon>Saccharospirillaceae</taxon>
        <taxon>Gynuella</taxon>
    </lineage>
</organism>
<gene>
    <name evidence="2" type="ORF">YC6258_01338</name>
</gene>
<dbReference type="OrthoDB" id="6190059at2"/>
<keyword evidence="1" id="KW-1133">Transmembrane helix</keyword>
<sequence>MKKLLYTIFVNNRVVGFLGHPALSLVIPPLVGLYYGTLDIWGDDWSWVKDKKDIHEIIFTTLAAFTVIVLFIKGIAETAKGQVAKKYKILIESMILFFNGLVKKKKDRFYNKAKHIKPTADVFRLITQPKDQLEFVLDGLKTFLISGFGIDAKNIGITIIQGEPDSNRWWYEIKCDTQKQHTKPKDLMNGSSTAKYAFDTGDSIFIPDIRKGVKEGVFINSDRSNKSEVGSIFCKPVRITVSGTEYVYIFTIAVFGQYLCTPYDEEECRACEKILDEVADRVELELYLNSIKRFRESGGKAA</sequence>
<dbReference type="HOGENOM" id="CLU_920592_0_0_6"/>
<dbReference type="EMBL" id="CP007142">
    <property type="protein sequence ID" value="AJQ93386.1"/>
    <property type="molecule type" value="Genomic_DNA"/>
</dbReference>
<accession>A0A0C5VGP7</accession>
<keyword evidence="1" id="KW-0472">Membrane</keyword>
<protein>
    <recommendedName>
        <fullName evidence="4">GAF domain-containing protein</fullName>
    </recommendedName>
</protein>
<dbReference type="KEGG" id="gsn:YC6258_01338"/>
<evidence type="ECO:0000256" key="1">
    <source>
        <dbReference type="SAM" id="Phobius"/>
    </source>
</evidence>
<keyword evidence="1" id="KW-0812">Transmembrane</keyword>
<feature type="transmembrane region" description="Helical" evidence="1">
    <location>
        <begin position="57"/>
        <end position="76"/>
    </location>
</feature>
<reference evidence="2 3" key="1">
    <citation type="submission" date="2014-01" db="EMBL/GenBank/DDBJ databases">
        <title>Full genme sequencing of cellulolytic bacterium Gynuella sunshinyii YC6258T gen. nov., sp. nov.</title>
        <authorList>
            <person name="Khan H."/>
            <person name="Chung E.J."/>
            <person name="Chung Y.R."/>
        </authorList>
    </citation>
    <scope>NUCLEOTIDE SEQUENCE [LARGE SCALE GENOMIC DNA]</scope>
    <source>
        <strain evidence="2 3">YC6258</strain>
    </source>
</reference>
<evidence type="ECO:0008006" key="4">
    <source>
        <dbReference type="Google" id="ProtNLM"/>
    </source>
</evidence>
<evidence type="ECO:0000313" key="3">
    <source>
        <dbReference type="Proteomes" id="UP000032266"/>
    </source>
</evidence>
<dbReference type="Proteomes" id="UP000032266">
    <property type="component" value="Chromosome"/>
</dbReference>
<proteinExistence type="predicted"/>